<evidence type="ECO:0000256" key="1">
    <source>
        <dbReference type="SAM" id="MobiDB-lite"/>
    </source>
</evidence>
<feature type="compositionally biased region" description="Low complexity" evidence="1">
    <location>
        <begin position="78"/>
        <end position="87"/>
    </location>
</feature>
<reference evidence="2" key="2">
    <citation type="submission" date="2020-11" db="EMBL/GenBank/DDBJ databases">
        <authorList>
            <person name="McCartney M.A."/>
            <person name="Auch B."/>
            <person name="Kono T."/>
            <person name="Mallez S."/>
            <person name="Becker A."/>
            <person name="Gohl D.M."/>
            <person name="Silverstein K.A.T."/>
            <person name="Koren S."/>
            <person name="Bechman K.B."/>
            <person name="Herman A."/>
            <person name="Abrahante J.E."/>
            <person name="Garbe J."/>
        </authorList>
    </citation>
    <scope>NUCLEOTIDE SEQUENCE</scope>
    <source>
        <strain evidence="2">Duluth1</strain>
        <tissue evidence="2">Whole animal</tissue>
    </source>
</reference>
<feature type="compositionally biased region" description="Low complexity" evidence="1">
    <location>
        <begin position="49"/>
        <end position="71"/>
    </location>
</feature>
<dbReference type="AlphaFoldDB" id="A0A9D4GND5"/>
<comment type="caution">
    <text evidence="2">The sequence shown here is derived from an EMBL/GenBank/DDBJ whole genome shotgun (WGS) entry which is preliminary data.</text>
</comment>
<evidence type="ECO:0000313" key="3">
    <source>
        <dbReference type="Proteomes" id="UP000828390"/>
    </source>
</evidence>
<protein>
    <recommendedName>
        <fullName evidence="4">Protein SSUH2 homolog</fullName>
    </recommendedName>
</protein>
<keyword evidence="3" id="KW-1185">Reference proteome</keyword>
<dbReference type="PANTHER" id="PTHR48465:SF1">
    <property type="entry name" value="PROTEIN SSUH2 HOMOLOG"/>
    <property type="match status" value="1"/>
</dbReference>
<dbReference type="PANTHER" id="PTHR48465">
    <property type="entry name" value="PROTEIN SSUH2 HOMOLOG"/>
    <property type="match status" value="1"/>
</dbReference>
<feature type="region of interest" description="Disordered" evidence="1">
    <location>
        <begin position="1"/>
        <end position="133"/>
    </location>
</feature>
<evidence type="ECO:0008006" key="4">
    <source>
        <dbReference type="Google" id="ProtNLM"/>
    </source>
</evidence>
<gene>
    <name evidence="2" type="ORF">DPMN_120484</name>
</gene>
<proteinExistence type="predicted"/>
<evidence type="ECO:0000313" key="2">
    <source>
        <dbReference type="EMBL" id="KAH3818758.1"/>
    </source>
</evidence>
<dbReference type="OrthoDB" id="3355217at2759"/>
<accession>A0A9D4GND5</accession>
<organism evidence="2 3">
    <name type="scientific">Dreissena polymorpha</name>
    <name type="common">Zebra mussel</name>
    <name type="synonym">Mytilus polymorpha</name>
    <dbReference type="NCBI Taxonomy" id="45954"/>
    <lineage>
        <taxon>Eukaryota</taxon>
        <taxon>Metazoa</taxon>
        <taxon>Spiralia</taxon>
        <taxon>Lophotrochozoa</taxon>
        <taxon>Mollusca</taxon>
        <taxon>Bivalvia</taxon>
        <taxon>Autobranchia</taxon>
        <taxon>Heteroconchia</taxon>
        <taxon>Euheterodonta</taxon>
        <taxon>Imparidentia</taxon>
        <taxon>Neoheterodontei</taxon>
        <taxon>Myida</taxon>
        <taxon>Dreissenoidea</taxon>
        <taxon>Dreissenidae</taxon>
        <taxon>Dreissena</taxon>
    </lineage>
</organism>
<dbReference type="Proteomes" id="UP000828390">
    <property type="component" value="Unassembled WGS sequence"/>
</dbReference>
<reference evidence="2" key="1">
    <citation type="journal article" date="2019" name="bioRxiv">
        <title>The Genome of the Zebra Mussel, Dreissena polymorpha: A Resource for Invasive Species Research.</title>
        <authorList>
            <person name="McCartney M.A."/>
            <person name="Auch B."/>
            <person name="Kono T."/>
            <person name="Mallez S."/>
            <person name="Zhang Y."/>
            <person name="Obille A."/>
            <person name="Becker A."/>
            <person name="Abrahante J.E."/>
            <person name="Garbe J."/>
            <person name="Badalamenti J.P."/>
            <person name="Herman A."/>
            <person name="Mangelson H."/>
            <person name="Liachko I."/>
            <person name="Sullivan S."/>
            <person name="Sone E.D."/>
            <person name="Koren S."/>
            <person name="Silverstein K.A.T."/>
            <person name="Beckman K.B."/>
            <person name="Gohl D.M."/>
        </authorList>
    </citation>
    <scope>NUCLEOTIDE SEQUENCE</scope>
    <source>
        <strain evidence="2">Duluth1</strain>
        <tissue evidence="2">Whole animal</tissue>
    </source>
</reference>
<dbReference type="EMBL" id="JAIWYP010000005">
    <property type="protein sequence ID" value="KAH3818758.1"/>
    <property type="molecule type" value="Genomic_DNA"/>
</dbReference>
<dbReference type="InterPro" id="IPR052789">
    <property type="entry name" value="SSUH2_homolog"/>
</dbReference>
<feature type="compositionally biased region" description="Low complexity" evidence="1">
    <location>
        <begin position="27"/>
        <end position="39"/>
    </location>
</feature>
<sequence length="480" mass="53078">MDEKKPLLGSRPGMNQVYPSSPPYPAGGPSYQGGPPAGSYQGGPPPQGQYPLGSPQGQYQGVLPQGQYPGQYQGGPPQGQYPSGPTGKFPVDPPQGQAAPGDVQVQWQGPTPDTDMEDNPNAGPTAPSAPPLEKMDSVVGYSNIGFDGAMLQPPSYEESVREPPRREQLHDLPRIDEHEARQALLQHVAENCCYGKGAATELTLTDLIASSAFHYTLETFGEARSTAWAYEPYKGQVIDGPHNGPAPGPWDIQATPPAMFQNQKTFIEVPHTASVKPCHNCLAMGRIRCHRCFGRGRVRCTWCNGNGHKTEYRNGEYERERCHWCHGHGRRRCDTCHGYGMVTCSGCQGHCNLKCYIRLTIIWTNHLQDHIVERTMLPDHLIRTVSGQVAFSETQPRVWPVNHFPDGEINNASNRLVAQHASAFPSERILMQRHQVRIIPVTQALYKWKGADSDFFVYGFEKKVYAPNYPQQCCCGCSIL</sequence>
<name>A0A9D4GND5_DREPO</name>